<evidence type="ECO:0000313" key="1">
    <source>
        <dbReference type="EMBL" id="CAG6768875.1"/>
    </source>
</evidence>
<proteinExistence type="predicted"/>
<dbReference type="EMBL" id="HBUF01577554">
    <property type="protein sequence ID" value="CAG6768875.1"/>
    <property type="molecule type" value="Transcribed_RNA"/>
</dbReference>
<accession>A0A8D9AMP8</accession>
<name>A0A8D9AMP8_9HEMI</name>
<sequence length="109" mass="13017">MSIVHVYLQMPTIHGSLCVFYMTTDCPHKAEWDRYLDLDLSRSSVWIEFSNFIKIVLKKNRRKTQNCFRYSDCRILLSEIFSIKVPRWQSGPSSLRRWSNIRSMLNARV</sequence>
<organism evidence="1">
    <name type="scientific">Cacopsylla melanoneura</name>
    <dbReference type="NCBI Taxonomy" id="428564"/>
    <lineage>
        <taxon>Eukaryota</taxon>
        <taxon>Metazoa</taxon>
        <taxon>Ecdysozoa</taxon>
        <taxon>Arthropoda</taxon>
        <taxon>Hexapoda</taxon>
        <taxon>Insecta</taxon>
        <taxon>Pterygota</taxon>
        <taxon>Neoptera</taxon>
        <taxon>Paraneoptera</taxon>
        <taxon>Hemiptera</taxon>
        <taxon>Sternorrhyncha</taxon>
        <taxon>Psylloidea</taxon>
        <taxon>Psyllidae</taxon>
        <taxon>Psyllinae</taxon>
        <taxon>Cacopsylla</taxon>
    </lineage>
</organism>
<protein>
    <submittedName>
        <fullName evidence="1">Uncharacterized protein</fullName>
    </submittedName>
</protein>
<dbReference type="AlphaFoldDB" id="A0A8D9AMP8"/>
<reference evidence="1" key="1">
    <citation type="submission" date="2021-05" db="EMBL/GenBank/DDBJ databases">
        <authorList>
            <person name="Alioto T."/>
            <person name="Alioto T."/>
            <person name="Gomez Garrido J."/>
        </authorList>
    </citation>
    <scope>NUCLEOTIDE SEQUENCE</scope>
</reference>